<evidence type="ECO:0008006" key="4">
    <source>
        <dbReference type="Google" id="ProtNLM"/>
    </source>
</evidence>
<gene>
    <name evidence="2" type="ORF">PILCRDRAFT_79973</name>
</gene>
<evidence type="ECO:0000313" key="2">
    <source>
        <dbReference type="EMBL" id="KIM74532.1"/>
    </source>
</evidence>
<reference evidence="2 3" key="1">
    <citation type="submission" date="2014-04" db="EMBL/GenBank/DDBJ databases">
        <authorList>
            <consortium name="DOE Joint Genome Institute"/>
            <person name="Kuo A."/>
            <person name="Tarkka M."/>
            <person name="Buscot F."/>
            <person name="Kohler A."/>
            <person name="Nagy L.G."/>
            <person name="Floudas D."/>
            <person name="Copeland A."/>
            <person name="Barry K.W."/>
            <person name="Cichocki N."/>
            <person name="Veneault-Fourrey C."/>
            <person name="LaButti K."/>
            <person name="Lindquist E.A."/>
            <person name="Lipzen A."/>
            <person name="Lundell T."/>
            <person name="Morin E."/>
            <person name="Murat C."/>
            <person name="Sun H."/>
            <person name="Tunlid A."/>
            <person name="Henrissat B."/>
            <person name="Grigoriev I.V."/>
            <person name="Hibbett D.S."/>
            <person name="Martin F."/>
            <person name="Nordberg H.P."/>
            <person name="Cantor M.N."/>
            <person name="Hua S.X."/>
        </authorList>
    </citation>
    <scope>NUCLEOTIDE SEQUENCE [LARGE SCALE GENOMIC DNA]</scope>
    <source>
        <strain evidence="2 3">F 1598</strain>
    </source>
</reference>
<reference evidence="3" key="2">
    <citation type="submission" date="2015-01" db="EMBL/GenBank/DDBJ databases">
        <title>Evolutionary Origins and Diversification of the Mycorrhizal Mutualists.</title>
        <authorList>
            <consortium name="DOE Joint Genome Institute"/>
            <consortium name="Mycorrhizal Genomics Consortium"/>
            <person name="Kohler A."/>
            <person name="Kuo A."/>
            <person name="Nagy L.G."/>
            <person name="Floudas D."/>
            <person name="Copeland A."/>
            <person name="Barry K.W."/>
            <person name="Cichocki N."/>
            <person name="Veneault-Fourrey C."/>
            <person name="LaButti K."/>
            <person name="Lindquist E.A."/>
            <person name="Lipzen A."/>
            <person name="Lundell T."/>
            <person name="Morin E."/>
            <person name="Murat C."/>
            <person name="Riley R."/>
            <person name="Ohm R."/>
            <person name="Sun H."/>
            <person name="Tunlid A."/>
            <person name="Henrissat B."/>
            <person name="Grigoriev I.V."/>
            <person name="Hibbett D.S."/>
            <person name="Martin F."/>
        </authorList>
    </citation>
    <scope>NUCLEOTIDE SEQUENCE [LARGE SCALE GENOMIC DNA]</scope>
    <source>
        <strain evidence="3">F 1598</strain>
    </source>
</reference>
<organism evidence="2 3">
    <name type="scientific">Piloderma croceum (strain F 1598)</name>
    <dbReference type="NCBI Taxonomy" id="765440"/>
    <lineage>
        <taxon>Eukaryota</taxon>
        <taxon>Fungi</taxon>
        <taxon>Dikarya</taxon>
        <taxon>Basidiomycota</taxon>
        <taxon>Agaricomycotina</taxon>
        <taxon>Agaricomycetes</taxon>
        <taxon>Agaricomycetidae</taxon>
        <taxon>Atheliales</taxon>
        <taxon>Atheliaceae</taxon>
        <taxon>Piloderma</taxon>
    </lineage>
</organism>
<feature type="non-terminal residue" evidence="2">
    <location>
        <position position="307"/>
    </location>
</feature>
<sequence length="307" mass="33721">MSDHPSSPGSPPIPSSSFDPNLLSPPTSTPIPPSVFYSQSTPNRPLTPPPNAFIPTSTPISNKTSGNHSYASETHDRDSANHRLAQETNGYFLGAMPPQKFLKRFLPISKGTPRCPNSDGAFTSVLSATKEVDMYTPFITAATAFVDTLVLVDTHANGDALRDNLAPDISVYAANNVPDADAKTDFSKMELFVEFKFAQTSDPFRDPKDTRAKDFPFENDSEVSQLNRGQLCSYAAAHAGSQFRVHTFTLSICGRSARFIRWDRSGATVTQSFDYIEEPHILASFFWRYAHLNQIQRGYDASVSPAS</sequence>
<protein>
    <recommendedName>
        <fullName evidence="4">Fungal-type protein kinase domain-containing protein</fullName>
    </recommendedName>
</protein>
<accession>A0A0C3BB31</accession>
<feature type="compositionally biased region" description="Low complexity" evidence="1">
    <location>
        <begin position="15"/>
        <end position="26"/>
    </location>
</feature>
<evidence type="ECO:0000256" key="1">
    <source>
        <dbReference type="SAM" id="MobiDB-lite"/>
    </source>
</evidence>
<dbReference type="STRING" id="765440.A0A0C3BB31"/>
<feature type="region of interest" description="Disordered" evidence="1">
    <location>
        <begin position="1"/>
        <end position="80"/>
    </location>
</feature>
<name>A0A0C3BB31_PILCF</name>
<dbReference type="EMBL" id="KN833059">
    <property type="protein sequence ID" value="KIM74532.1"/>
    <property type="molecule type" value="Genomic_DNA"/>
</dbReference>
<proteinExistence type="predicted"/>
<dbReference type="Proteomes" id="UP000054166">
    <property type="component" value="Unassembled WGS sequence"/>
</dbReference>
<dbReference type="AlphaFoldDB" id="A0A0C3BB31"/>
<dbReference type="HOGENOM" id="CLU_926079_0_0_1"/>
<feature type="compositionally biased region" description="Polar residues" evidence="1">
    <location>
        <begin position="54"/>
        <end position="72"/>
    </location>
</feature>
<keyword evidence="3" id="KW-1185">Reference proteome</keyword>
<dbReference type="OrthoDB" id="2739948at2759"/>
<evidence type="ECO:0000313" key="3">
    <source>
        <dbReference type="Proteomes" id="UP000054166"/>
    </source>
</evidence>
<dbReference type="InParanoid" id="A0A0C3BB31"/>